<sequence>MAKHELASARAYDLADSATERLSEWRSRLILLSAGSLPGISETSFLGRELKGASVIAGMAELEAILREMLISIGECINSSQVRLRDLKPSLRALVAHSDFESLLALRDRSKVWPKRLGLTSLDEASEVAVFPERSFKSPQPPLDGKTIQTSHLALVWQVLGIENPIPEPSAFVIASLKKLTQIRNDVAHRNISIEEVFRQADRSANHLEQHLEHLVFLIIHISIEWASYLTDEKYLK</sequence>
<evidence type="ECO:0000313" key="1">
    <source>
        <dbReference type="EMBL" id="QIK62924.1"/>
    </source>
</evidence>
<keyword evidence="2" id="KW-1185">Reference proteome</keyword>
<organism evidence="1 2">
    <name type="scientific">Leucobacter viscericola</name>
    <dbReference type="NCBI Taxonomy" id="2714935"/>
    <lineage>
        <taxon>Bacteria</taxon>
        <taxon>Bacillati</taxon>
        <taxon>Actinomycetota</taxon>
        <taxon>Actinomycetes</taxon>
        <taxon>Micrococcales</taxon>
        <taxon>Microbacteriaceae</taxon>
        <taxon>Leucobacter</taxon>
    </lineage>
</organism>
<dbReference type="Proteomes" id="UP000502677">
    <property type="component" value="Chromosome"/>
</dbReference>
<gene>
    <name evidence="1" type="ORF">G7068_06710</name>
</gene>
<evidence type="ECO:0008006" key="3">
    <source>
        <dbReference type="Google" id="ProtNLM"/>
    </source>
</evidence>
<name>A0A6G7XEA7_9MICO</name>
<evidence type="ECO:0000313" key="2">
    <source>
        <dbReference type="Proteomes" id="UP000502677"/>
    </source>
</evidence>
<protein>
    <recommendedName>
        <fullName evidence="3">RiboL-PSP-HEPN domain-containing protein</fullName>
    </recommendedName>
</protein>
<proteinExistence type="predicted"/>
<dbReference type="AlphaFoldDB" id="A0A6G7XEA7"/>
<dbReference type="KEGG" id="lvi:G7068_06710"/>
<dbReference type="RefSeq" id="WP_166290474.1">
    <property type="nucleotide sequence ID" value="NZ_CP049863.1"/>
</dbReference>
<dbReference type="EMBL" id="CP049863">
    <property type="protein sequence ID" value="QIK62924.1"/>
    <property type="molecule type" value="Genomic_DNA"/>
</dbReference>
<accession>A0A6G7XEA7</accession>
<reference evidence="1 2" key="1">
    <citation type="submission" date="2020-03" db="EMBL/GenBank/DDBJ databases">
        <title>Leucobacter sp. nov., isolated from beetles.</title>
        <authorList>
            <person name="Hyun D.-W."/>
            <person name="Bae J.-W."/>
        </authorList>
    </citation>
    <scope>NUCLEOTIDE SEQUENCE [LARGE SCALE GENOMIC DNA]</scope>
    <source>
        <strain evidence="1 2">HDW9C</strain>
    </source>
</reference>